<feature type="region of interest" description="Disordered" evidence="1">
    <location>
        <begin position="151"/>
        <end position="183"/>
    </location>
</feature>
<reference evidence="2" key="1">
    <citation type="journal article" date="2014" name="Int. J. Syst. Evol. Microbiol.">
        <title>Complete genome sequence of Corynebacterium casei LMG S-19264T (=DSM 44701T), isolated from a smear-ripened cheese.</title>
        <authorList>
            <consortium name="US DOE Joint Genome Institute (JGI-PGF)"/>
            <person name="Walter F."/>
            <person name="Albersmeier A."/>
            <person name="Kalinowski J."/>
            <person name="Ruckert C."/>
        </authorList>
    </citation>
    <scope>NUCLEOTIDE SEQUENCE</scope>
    <source>
        <strain evidence="2">CGMCC 4.7201</strain>
    </source>
</reference>
<name>A0A918DV91_9ACTN</name>
<feature type="compositionally biased region" description="Basic and acidic residues" evidence="1">
    <location>
        <begin position="160"/>
        <end position="170"/>
    </location>
</feature>
<proteinExistence type="predicted"/>
<reference evidence="2" key="2">
    <citation type="submission" date="2020-09" db="EMBL/GenBank/DDBJ databases">
        <authorList>
            <person name="Sun Q."/>
            <person name="Zhou Y."/>
        </authorList>
    </citation>
    <scope>NUCLEOTIDE SEQUENCE</scope>
    <source>
        <strain evidence="2">CGMCC 4.7201</strain>
    </source>
</reference>
<gene>
    <name evidence="2" type="ORF">GCM10012280_13810</name>
</gene>
<evidence type="ECO:0000313" key="2">
    <source>
        <dbReference type="EMBL" id="GGO83818.1"/>
    </source>
</evidence>
<evidence type="ECO:0000313" key="3">
    <source>
        <dbReference type="Proteomes" id="UP000641932"/>
    </source>
</evidence>
<comment type="caution">
    <text evidence="2">The sequence shown here is derived from an EMBL/GenBank/DDBJ whole genome shotgun (WGS) entry which is preliminary data.</text>
</comment>
<keyword evidence="3" id="KW-1185">Reference proteome</keyword>
<accession>A0A918DV91</accession>
<protein>
    <submittedName>
        <fullName evidence="2">Uncharacterized protein</fullName>
    </submittedName>
</protein>
<dbReference type="EMBL" id="BMMS01000005">
    <property type="protein sequence ID" value="GGO83818.1"/>
    <property type="molecule type" value="Genomic_DNA"/>
</dbReference>
<evidence type="ECO:0000256" key="1">
    <source>
        <dbReference type="SAM" id="MobiDB-lite"/>
    </source>
</evidence>
<dbReference type="AlphaFoldDB" id="A0A918DV91"/>
<sequence length="183" mass="19971">MATDPDIEDALLTARLKRLVRTWTRHQARSAAPYEPAVGAPPRWDVVVTRGGEIGARLLAWMRQASLGQPGPVVADPAADTLHWLVPAGTTALWCSPHAVCARADEERMPTPGRWAAGGARYWEYPPAGDRLVDPQLLAIGLAAVCGPVMGGRRPPAPLMRERTREREPRPSTPRPWQMPGRG</sequence>
<dbReference type="Proteomes" id="UP000641932">
    <property type="component" value="Unassembled WGS sequence"/>
</dbReference>
<organism evidence="2 3">
    <name type="scientific">Wenjunlia tyrosinilytica</name>
    <dbReference type="NCBI Taxonomy" id="1544741"/>
    <lineage>
        <taxon>Bacteria</taxon>
        <taxon>Bacillati</taxon>
        <taxon>Actinomycetota</taxon>
        <taxon>Actinomycetes</taxon>
        <taxon>Kitasatosporales</taxon>
        <taxon>Streptomycetaceae</taxon>
        <taxon>Wenjunlia</taxon>
    </lineage>
</organism>